<keyword evidence="1" id="KW-1133">Transmembrane helix</keyword>
<feature type="transmembrane region" description="Helical" evidence="1">
    <location>
        <begin position="72"/>
        <end position="92"/>
    </location>
</feature>
<name>A0A1I0YU90_9CLOT</name>
<reference evidence="2 3" key="1">
    <citation type="submission" date="2016-10" db="EMBL/GenBank/DDBJ databases">
        <authorList>
            <person name="de Groot N.N."/>
        </authorList>
    </citation>
    <scope>NUCLEOTIDE SEQUENCE [LARGE SCALE GENOMIC DNA]</scope>
    <source>
        <strain evidence="2 3">DSM 12271</strain>
    </source>
</reference>
<organism evidence="2 3">
    <name type="scientific">Clostridium frigidicarnis</name>
    <dbReference type="NCBI Taxonomy" id="84698"/>
    <lineage>
        <taxon>Bacteria</taxon>
        <taxon>Bacillati</taxon>
        <taxon>Bacillota</taxon>
        <taxon>Clostridia</taxon>
        <taxon>Eubacteriales</taxon>
        <taxon>Clostridiaceae</taxon>
        <taxon>Clostridium</taxon>
    </lineage>
</organism>
<dbReference type="RefSeq" id="WP_090041290.1">
    <property type="nucleotide sequence ID" value="NZ_FOKI01000015.1"/>
</dbReference>
<dbReference type="AlphaFoldDB" id="A0A1I0YU90"/>
<protein>
    <recommendedName>
        <fullName evidence="4">DUF5673 domain-containing protein</fullName>
    </recommendedName>
</protein>
<gene>
    <name evidence="2" type="ORF">SAMN04488528_101527</name>
</gene>
<evidence type="ECO:0008006" key="4">
    <source>
        <dbReference type="Google" id="ProtNLM"/>
    </source>
</evidence>
<proteinExistence type="predicted"/>
<keyword evidence="1" id="KW-0812">Transmembrane</keyword>
<keyword evidence="1" id="KW-0472">Membrane</keyword>
<accession>A0A1I0YU90</accession>
<feature type="transmembrane region" description="Helical" evidence="1">
    <location>
        <begin position="6"/>
        <end position="23"/>
    </location>
</feature>
<sequence length="170" mass="20178">MGIIVDIIFILLCLIMISWTICLRIKDYKKVEPYVEEKCLYKCYINKIVIYLYWVLIIFFVISFIIEGEVSAYKMVLIVMIITSALSMPHGFSICDNGIYFNDLINKPIFFIPYEKIDSWHFNKFDRNLLTIKSEVKSSLFKLPEFKIKKEDVDKINKILLNYCGEKKDR</sequence>
<feature type="transmembrane region" description="Helical" evidence="1">
    <location>
        <begin position="44"/>
        <end position="66"/>
    </location>
</feature>
<evidence type="ECO:0000313" key="2">
    <source>
        <dbReference type="EMBL" id="SFB16781.1"/>
    </source>
</evidence>
<evidence type="ECO:0000256" key="1">
    <source>
        <dbReference type="SAM" id="Phobius"/>
    </source>
</evidence>
<dbReference type="EMBL" id="FOKI01000015">
    <property type="protein sequence ID" value="SFB16781.1"/>
    <property type="molecule type" value="Genomic_DNA"/>
</dbReference>
<evidence type="ECO:0000313" key="3">
    <source>
        <dbReference type="Proteomes" id="UP000198619"/>
    </source>
</evidence>
<dbReference type="Proteomes" id="UP000198619">
    <property type="component" value="Unassembled WGS sequence"/>
</dbReference>
<keyword evidence="3" id="KW-1185">Reference proteome</keyword>